<accession>A0A4D6L221</accession>
<feature type="coiled-coil region" evidence="1">
    <location>
        <begin position="201"/>
        <end position="228"/>
    </location>
</feature>
<evidence type="ECO:0000313" key="3">
    <source>
        <dbReference type="EMBL" id="QCD82504.1"/>
    </source>
</evidence>
<evidence type="ECO:0000313" key="4">
    <source>
        <dbReference type="Proteomes" id="UP000501690"/>
    </source>
</evidence>
<feature type="region of interest" description="Disordered" evidence="2">
    <location>
        <begin position="1"/>
        <end position="31"/>
    </location>
</feature>
<keyword evidence="1" id="KW-0175">Coiled coil</keyword>
<dbReference type="Pfam" id="PF03004">
    <property type="entry name" value="Transposase_24"/>
    <property type="match status" value="1"/>
</dbReference>
<sequence>MDGRPDLGSDQTNSKSDETSSTINATSPGSNETFVASESNYNVFKPILNLDGQGFLPSRLAANWISDILKSHYNEPWPSWKKIPIRQRDLWFGELLAKMNGMPPTLIELFRHTHQRRKDNSWVDEKSEQVNAEFTRKFEELTQSASTQGITPPNELDVWCDVVGTKNGRIYGLGMESTAIRGWPYYHGTSSSNGWIQGQELEKLKKDLEGVKQERDELRIKIVNIERLFEENNAMI</sequence>
<dbReference type="InterPro" id="IPR004252">
    <property type="entry name" value="Probable_transposase_24"/>
</dbReference>
<proteinExistence type="predicted"/>
<organism evidence="3 4">
    <name type="scientific">Vigna unguiculata</name>
    <name type="common">Cowpea</name>
    <dbReference type="NCBI Taxonomy" id="3917"/>
    <lineage>
        <taxon>Eukaryota</taxon>
        <taxon>Viridiplantae</taxon>
        <taxon>Streptophyta</taxon>
        <taxon>Embryophyta</taxon>
        <taxon>Tracheophyta</taxon>
        <taxon>Spermatophyta</taxon>
        <taxon>Magnoliopsida</taxon>
        <taxon>eudicotyledons</taxon>
        <taxon>Gunneridae</taxon>
        <taxon>Pentapetalae</taxon>
        <taxon>rosids</taxon>
        <taxon>fabids</taxon>
        <taxon>Fabales</taxon>
        <taxon>Fabaceae</taxon>
        <taxon>Papilionoideae</taxon>
        <taxon>50 kb inversion clade</taxon>
        <taxon>NPAAA clade</taxon>
        <taxon>indigoferoid/millettioid clade</taxon>
        <taxon>Phaseoleae</taxon>
        <taxon>Vigna</taxon>
    </lineage>
</organism>
<evidence type="ECO:0000256" key="1">
    <source>
        <dbReference type="SAM" id="Coils"/>
    </source>
</evidence>
<gene>
    <name evidence="3" type="ORF">DEO72_LG2g2843</name>
</gene>
<keyword evidence="4" id="KW-1185">Reference proteome</keyword>
<feature type="compositionally biased region" description="Polar residues" evidence="2">
    <location>
        <begin position="9"/>
        <end position="31"/>
    </location>
</feature>
<reference evidence="3 4" key="1">
    <citation type="submission" date="2019-04" db="EMBL/GenBank/DDBJ databases">
        <title>An improved genome assembly and genetic linkage map for asparagus bean, Vigna unguiculata ssp. sesquipedialis.</title>
        <authorList>
            <person name="Xia Q."/>
            <person name="Zhang R."/>
            <person name="Dong Y."/>
        </authorList>
    </citation>
    <scope>NUCLEOTIDE SEQUENCE [LARGE SCALE GENOMIC DNA]</scope>
    <source>
        <tissue evidence="3">Leaf</tissue>
    </source>
</reference>
<protein>
    <submittedName>
        <fullName evidence="3">Putative transposase</fullName>
    </submittedName>
</protein>
<name>A0A4D6L221_VIGUN</name>
<dbReference type="EMBL" id="CP039346">
    <property type="protein sequence ID" value="QCD82504.1"/>
    <property type="molecule type" value="Genomic_DNA"/>
</dbReference>
<evidence type="ECO:0000256" key="2">
    <source>
        <dbReference type="SAM" id="MobiDB-lite"/>
    </source>
</evidence>
<dbReference type="Proteomes" id="UP000501690">
    <property type="component" value="Linkage Group LG2"/>
</dbReference>
<dbReference type="AlphaFoldDB" id="A0A4D6L221"/>